<sequence length="746" mass="85150">MNSGAAGSNDDLPPRKDTDMNKDLPAIPPSPDNDNKKEVTPAALQELDVLLQEAMTGDSLLDNDDSEVDIDFSQITFEQVDDRISAFQEDEFVRQALENDMDLREYARQIEEERAAVQNDLENDYIGQVESFIDLHSEIQSCDEVLGRMEELLNVFQSDLGNISGEIRNLQEQSSRMSVKLKNRKAVEAKLGKSLQGMVIPPESIRKITEGDVDEAWLQYLLGINKQMRFVKANQNKPIKALRNVGPELEKLRLKAAATIRDFFVERIHALLVPNTNVQIMQQSVFLKYREMHQFVIERHNDAATEIRQTYINSLKWYFNNHFERYAKGIARLQTVAADKSDLIGVEENVRKSLFGGTSKMAIKKTNVFALGDRIDALRMQDQSVILVHVAEDKDQKYQFEQIFRSFNLTLIDNASSEYLFICEFFSSRDAKKSADTIKNVFQRIFEPTEKVGINFTKAYVENSYDAVGILLCIRINTQLALELQRRRVPALEGYTNSTMMLLWPRFQHVMGLHIDSLKKMANSKSVISSVKDIHPHYVTRRYAEFAASLLVLNEGYDDAILTNSVQKMRNELEGLLARMSNEFSEPARKIAFLINNYDVIASVFQEGHNRALEGELEHVRQILQIQIGAFVDEQLMPFFGPLVSCVKRAEQTKNVSQFEKGELQRITHHFAQTWRESLTAINASVIQYFSNFKNGTTVLHAVLGQLIVYYTKFVDLIDQRGGLGPIQPVGVQTVMVEIKKFRSAF</sequence>
<evidence type="ECO:0000256" key="3">
    <source>
        <dbReference type="ARBA" id="ARBA00022448"/>
    </source>
</evidence>
<keyword evidence="5" id="KW-0333">Golgi apparatus</keyword>
<dbReference type="GO" id="GO:0006896">
    <property type="term" value="P:Golgi to vacuole transport"/>
    <property type="evidence" value="ECO:0007669"/>
    <property type="project" value="TreeGrafter"/>
</dbReference>
<dbReference type="GO" id="GO:0000938">
    <property type="term" value="C:GARP complex"/>
    <property type="evidence" value="ECO:0007669"/>
    <property type="project" value="TreeGrafter"/>
</dbReference>
<dbReference type="Proteomes" id="UP000242180">
    <property type="component" value="Unassembled WGS sequence"/>
</dbReference>
<dbReference type="InterPro" id="IPR007258">
    <property type="entry name" value="Vps52"/>
</dbReference>
<dbReference type="GO" id="GO:0019905">
    <property type="term" value="F:syntaxin binding"/>
    <property type="evidence" value="ECO:0007669"/>
    <property type="project" value="TreeGrafter"/>
</dbReference>
<feature type="domain" description="Vps52 C-terminal" evidence="8">
    <location>
        <begin position="314"/>
        <end position="624"/>
    </location>
</feature>
<dbReference type="GO" id="GO:0042147">
    <property type="term" value="P:retrograde transport, endosome to Golgi"/>
    <property type="evidence" value="ECO:0007669"/>
    <property type="project" value="TreeGrafter"/>
</dbReference>
<evidence type="ECO:0000256" key="2">
    <source>
        <dbReference type="ARBA" id="ARBA00008180"/>
    </source>
</evidence>
<keyword evidence="4" id="KW-0653">Protein transport</keyword>
<dbReference type="InParanoid" id="A0A1X2H6R0"/>
<dbReference type="AlphaFoldDB" id="A0A1X2H6R0"/>
<name>A0A1X2H6R0_SYNRA</name>
<comment type="caution">
    <text evidence="9">The sequence shown here is derived from an EMBL/GenBank/DDBJ whole genome shotgun (WGS) entry which is preliminary data.</text>
</comment>
<feature type="compositionally biased region" description="Basic and acidic residues" evidence="6">
    <location>
        <begin position="12"/>
        <end position="22"/>
    </location>
</feature>
<dbReference type="FunCoup" id="A0A1X2H6R0">
    <property type="interactions" value="530"/>
</dbReference>
<evidence type="ECO:0000256" key="1">
    <source>
        <dbReference type="ARBA" id="ARBA00004601"/>
    </source>
</evidence>
<feature type="region of interest" description="Disordered" evidence="6">
    <location>
        <begin position="1"/>
        <end position="40"/>
    </location>
</feature>
<comment type="similarity">
    <text evidence="2">Belongs to the VPS52 family.</text>
</comment>
<evidence type="ECO:0000313" key="10">
    <source>
        <dbReference type="Proteomes" id="UP000242180"/>
    </source>
</evidence>
<dbReference type="PANTHER" id="PTHR14190:SF7">
    <property type="entry name" value="VACUOLAR PROTEIN SORTING-ASSOCIATED PROTEIN 52 HOMOLOG"/>
    <property type="match status" value="1"/>
</dbReference>
<dbReference type="InterPro" id="IPR048319">
    <property type="entry name" value="Vps52_CC"/>
</dbReference>
<dbReference type="STRING" id="13706.A0A1X2H6R0"/>
<evidence type="ECO:0000313" key="9">
    <source>
        <dbReference type="EMBL" id="ORY94130.1"/>
    </source>
</evidence>
<keyword evidence="3" id="KW-0813">Transport</keyword>
<dbReference type="Pfam" id="PF04129">
    <property type="entry name" value="Vps52_CC"/>
    <property type="match status" value="1"/>
</dbReference>
<accession>A0A1X2H6R0</accession>
<dbReference type="GO" id="GO:0032456">
    <property type="term" value="P:endocytic recycling"/>
    <property type="evidence" value="ECO:0007669"/>
    <property type="project" value="TreeGrafter"/>
</dbReference>
<comment type="subcellular location">
    <subcellularLocation>
        <location evidence="1">Golgi apparatus</location>
        <location evidence="1">trans-Golgi network</location>
    </subcellularLocation>
</comment>
<dbReference type="InterPro" id="IPR048361">
    <property type="entry name" value="Vps52_C"/>
</dbReference>
<dbReference type="PANTHER" id="PTHR14190">
    <property type="entry name" value="SUPPRESSOR OF ACTIN MUTATIONS 2/VACUOLAR PROTEIN SORTING 52"/>
    <property type="match status" value="1"/>
</dbReference>
<keyword evidence="10" id="KW-1185">Reference proteome</keyword>
<dbReference type="GO" id="GO:0005829">
    <property type="term" value="C:cytosol"/>
    <property type="evidence" value="ECO:0007669"/>
    <property type="project" value="GOC"/>
</dbReference>
<dbReference type="OMA" id="IHVVMVE"/>
<proteinExistence type="inferred from homology"/>
<protein>
    <submittedName>
        <fullName evidence="9">Sac2 family-domain-containing protein</fullName>
    </submittedName>
</protein>
<feature type="domain" description="Vps52 coiled-coil" evidence="7">
    <location>
        <begin position="124"/>
        <end position="296"/>
    </location>
</feature>
<evidence type="ECO:0000256" key="5">
    <source>
        <dbReference type="ARBA" id="ARBA00023034"/>
    </source>
</evidence>
<reference evidence="9 10" key="1">
    <citation type="submission" date="2016-07" db="EMBL/GenBank/DDBJ databases">
        <title>Pervasive Adenine N6-methylation of Active Genes in Fungi.</title>
        <authorList>
            <consortium name="DOE Joint Genome Institute"/>
            <person name="Mondo S.J."/>
            <person name="Dannebaum R.O."/>
            <person name="Kuo R.C."/>
            <person name="Labutti K."/>
            <person name="Haridas S."/>
            <person name="Kuo A."/>
            <person name="Salamov A."/>
            <person name="Ahrendt S.R."/>
            <person name="Lipzen A."/>
            <person name="Sullivan W."/>
            <person name="Andreopoulos W.B."/>
            <person name="Clum A."/>
            <person name="Lindquist E."/>
            <person name="Daum C."/>
            <person name="Ramamoorthy G.K."/>
            <person name="Gryganskyi A."/>
            <person name="Culley D."/>
            <person name="Magnuson J.K."/>
            <person name="James T.Y."/>
            <person name="O'Malley M.A."/>
            <person name="Stajich J.E."/>
            <person name="Spatafora J.W."/>
            <person name="Visel A."/>
            <person name="Grigoriev I.V."/>
        </authorList>
    </citation>
    <scope>NUCLEOTIDE SEQUENCE [LARGE SCALE GENOMIC DNA]</scope>
    <source>
        <strain evidence="9 10">NRRL 2496</strain>
    </source>
</reference>
<dbReference type="OrthoDB" id="19482at2759"/>
<dbReference type="EMBL" id="MCGN01000008">
    <property type="protein sequence ID" value="ORY94130.1"/>
    <property type="molecule type" value="Genomic_DNA"/>
</dbReference>
<dbReference type="Pfam" id="PF20655">
    <property type="entry name" value="Vps52_C"/>
    <property type="match status" value="1"/>
</dbReference>
<evidence type="ECO:0000256" key="4">
    <source>
        <dbReference type="ARBA" id="ARBA00022927"/>
    </source>
</evidence>
<gene>
    <name evidence="9" type="ORF">BCR43DRAFT_477657</name>
</gene>
<dbReference type="GO" id="GO:0015031">
    <property type="term" value="P:protein transport"/>
    <property type="evidence" value="ECO:0007669"/>
    <property type="project" value="UniProtKB-KW"/>
</dbReference>
<evidence type="ECO:0000259" key="8">
    <source>
        <dbReference type="Pfam" id="PF20655"/>
    </source>
</evidence>
<evidence type="ECO:0000256" key="6">
    <source>
        <dbReference type="SAM" id="MobiDB-lite"/>
    </source>
</evidence>
<organism evidence="9 10">
    <name type="scientific">Syncephalastrum racemosum</name>
    <name type="common">Filamentous fungus</name>
    <dbReference type="NCBI Taxonomy" id="13706"/>
    <lineage>
        <taxon>Eukaryota</taxon>
        <taxon>Fungi</taxon>
        <taxon>Fungi incertae sedis</taxon>
        <taxon>Mucoromycota</taxon>
        <taxon>Mucoromycotina</taxon>
        <taxon>Mucoromycetes</taxon>
        <taxon>Mucorales</taxon>
        <taxon>Syncephalastraceae</taxon>
        <taxon>Syncephalastrum</taxon>
    </lineage>
</organism>
<evidence type="ECO:0000259" key="7">
    <source>
        <dbReference type="Pfam" id="PF04129"/>
    </source>
</evidence>